<sequence length="129" mass="13706">MTSALSTQLDALGQRARQAARLGARASTAAKNQALRAAARILRRDQENLLTANAQDVAHARAHGQDAAFIERLTLTPKSIEAMASGLEQIADLPDPVGAINGLTRRPSGIEVGQMRVPLGVIAIIYESR</sequence>
<reference evidence="1" key="2">
    <citation type="journal article" date="2014" name="ISME J.">
        <title>Microbial stratification in low pH oxic and suboxic macroscopic growths along an acid mine drainage.</title>
        <authorList>
            <person name="Mendez-Garcia C."/>
            <person name="Mesa V."/>
            <person name="Sprenger R.R."/>
            <person name="Richter M."/>
            <person name="Diez M.S."/>
            <person name="Solano J."/>
            <person name="Bargiela R."/>
            <person name="Golyshina O.V."/>
            <person name="Manteca A."/>
            <person name="Ramos J.L."/>
            <person name="Gallego J.R."/>
            <person name="Llorente I."/>
            <person name="Martins Dos Santos V.A."/>
            <person name="Jensen O.N."/>
            <person name="Pelaez A.I."/>
            <person name="Sanchez J."/>
            <person name="Ferrer M."/>
        </authorList>
    </citation>
    <scope>NUCLEOTIDE SEQUENCE</scope>
</reference>
<dbReference type="InterPro" id="IPR016161">
    <property type="entry name" value="Ald_DH/histidinol_DH"/>
</dbReference>
<reference evidence="1" key="1">
    <citation type="submission" date="2013-08" db="EMBL/GenBank/DDBJ databases">
        <authorList>
            <person name="Mendez C."/>
            <person name="Richter M."/>
            <person name="Ferrer M."/>
            <person name="Sanchez J."/>
        </authorList>
    </citation>
    <scope>NUCLEOTIDE SEQUENCE</scope>
</reference>
<dbReference type="GO" id="GO:0004350">
    <property type="term" value="F:glutamate-5-semialdehyde dehydrogenase activity"/>
    <property type="evidence" value="ECO:0007669"/>
    <property type="project" value="TreeGrafter"/>
</dbReference>
<dbReference type="SUPFAM" id="SSF53720">
    <property type="entry name" value="ALDH-like"/>
    <property type="match status" value="1"/>
</dbReference>
<accession>T0ZBN8</accession>
<dbReference type="AlphaFoldDB" id="T0ZBN8"/>
<dbReference type="EMBL" id="AUZX01011680">
    <property type="protein sequence ID" value="EQD42483.1"/>
    <property type="molecule type" value="Genomic_DNA"/>
</dbReference>
<organism evidence="1">
    <name type="scientific">mine drainage metagenome</name>
    <dbReference type="NCBI Taxonomy" id="410659"/>
    <lineage>
        <taxon>unclassified sequences</taxon>
        <taxon>metagenomes</taxon>
        <taxon>ecological metagenomes</taxon>
    </lineage>
</organism>
<feature type="non-terminal residue" evidence="1">
    <location>
        <position position="129"/>
    </location>
</feature>
<protein>
    <submittedName>
        <fullName evidence="1">Gamma-glutamyl phosphate reductase</fullName>
    </submittedName>
</protein>
<dbReference type="InterPro" id="IPR016162">
    <property type="entry name" value="Ald_DH_N"/>
</dbReference>
<dbReference type="PANTHER" id="PTHR11063">
    <property type="entry name" value="GLUTAMATE SEMIALDEHYDE DEHYDROGENASE"/>
    <property type="match status" value="1"/>
</dbReference>
<gene>
    <name evidence="1" type="ORF">B1A_15909</name>
</gene>
<name>T0ZBN8_9ZZZZ</name>
<proteinExistence type="predicted"/>
<dbReference type="PANTHER" id="PTHR11063:SF8">
    <property type="entry name" value="DELTA-1-PYRROLINE-5-CARBOXYLATE SYNTHASE"/>
    <property type="match status" value="1"/>
</dbReference>
<comment type="caution">
    <text evidence="1">The sequence shown here is derived from an EMBL/GenBank/DDBJ whole genome shotgun (WGS) entry which is preliminary data.</text>
</comment>
<dbReference type="Gene3D" id="3.40.605.10">
    <property type="entry name" value="Aldehyde Dehydrogenase, Chain A, domain 1"/>
    <property type="match status" value="1"/>
</dbReference>
<evidence type="ECO:0000313" key="1">
    <source>
        <dbReference type="EMBL" id="EQD42483.1"/>
    </source>
</evidence>